<organism evidence="2 3">
    <name type="scientific">Acrobeloides nanus</name>
    <dbReference type="NCBI Taxonomy" id="290746"/>
    <lineage>
        <taxon>Eukaryota</taxon>
        <taxon>Metazoa</taxon>
        <taxon>Ecdysozoa</taxon>
        <taxon>Nematoda</taxon>
        <taxon>Chromadorea</taxon>
        <taxon>Rhabditida</taxon>
        <taxon>Tylenchina</taxon>
        <taxon>Cephalobomorpha</taxon>
        <taxon>Cephaloboidea</taxon>
        <taxon>Cephalobidae</taxon>
        <taxon>Acrobeloides</taxon>
    </lineage>
</organism>
<name>A0A914CW67_9BILA</name>
<dbReference type="Proteomes" id="UP000887540">
    <property type="component" value="Unplaced"/>
</dbReference>
<accession>A0A914CW67</accession>
<feature type="compositionally biased region" description="Basic residues" evidence="1">
    <location>
        <begin position="76"/>
        <end position="87"/>
    </location>
</feature>
<reference evidence="3" key="1">
    <citation type="submission" date="2022-11" db="UniProtKB">
        <authorList>
            <consortium name="WormBaseParasite"/>
        </authorList>
    </citation>
    <scope>IDENTIFICATION</scope>
</reference>
<feature type="region of interest" description="Disordered" evidence="1">
    <location>
        <begin position="65"/>
        <end position="87"/>
    </location>
</feature>
<protein>
    <submittedName>
        <fullName evidence="3">Uncharacterized protein</fullName>
    </submittedName>
</protein>
<sequence>PEDSSNFLNDLSPIPRASPLKGRLSVVPLADGFIPEQPSGILEASMFDILDPLNENLVPAQMARSTTNPYQSSHVSNKKKLSSRSPIKKVRISSPSKLLIEMDKNLVNSNENPKNQEIANTNEKQLKLLTGFTQKWIKVATGQSRDQLDVTKLAHTYMNKSKLQS</sequence>
<feature type="compositionally biased region" description="Polar residues" evidence="1">
    <location>
        <begin position="65"/>
        <end position="75"/>
    </location>
</feature>
<evidence type="ECO:0000313" key="3">
    <source>
        <dbReference type="WBParaSite" id="ACRNAN_scaffold14459.g28246.t1"/>
    </source>
</evidence>
<evidence type="ECO:0000256" key="1">
    <source>
        <dbReference type="SAM" id="MobiDB-lite"/>
    </source>
</evidence>
<dbReference type="AlphaFoldDB" id="A0A914CW67"/>
<dbReference type="WBParaSite" id="ACRNAN_scaffold14459.g28246.t1">
    <property type="protein sequence ID" value="ACRNAN_scaffold14459.g28246.t1"/>
    <property type="gene ID" value="ACRNAN_scaffold14459.g28246"/>
</dbReference>
<keyword evidence="2" id="KW-1185">Reference proteome</keyword>
<proteinExistence type="predicted"/>
<evidence type="ECO:0000313" key="2">
    <source>
        <dbReference type="Proteomes" id="UP000887540"/>
    </source>
</evidence>